<keyword evidence="1 2" id="KW-0808">Transferase</keyword>
<dbReference type="GO" id="GO:0009103">
    <property type="term" value="P:lipopolysaccharide biosynthetic process"/>
    <property type="evidence" value="ECO:0007669"/>
    <property type="project" value="TreeGrafter"/>
</dbReference>
<accession>A0A0G1GJC9</accession>
<dbReference type="SUPFAM" id="SSF53756">
    <property type="entry name" value="UDP-Glycosyltransferase/glycogen phosphorylase"/>
    <property type="match status" value="1"/>
</dbReference>
<evidence type="ECO:0000313" key="3">
    <source>
        <dbReference type="Proteomes" id="UP000034617"/>
    </source>
</evidence>
<dbReference type="PANTHER" id="PTHR46401:SF2">
    <property type="entry name" value="GLYCOSYLTRANSFERASE WBBK-RELATED"/>
    <property type="match status" value="1"/>
</dbReference>
<dbReference type="Gene3D" id="3.40.50.2000">
    <property type="entry name" value="Glycogen Phosphorylase B"/>
    <property type="match status" value="1"/>
</dbReference>
<sequence length="198" mass="22625">MTIGVDAGALSISDKRLQVGVWRVTFELLKQLSCIDKKNQYRLYSFSPIPKNILNTLGTNMKNRVLTPSLGYMKFRLPLELMLHPVDIFLGLSQALPFMSYGKKIGFIYDIGFLKYPEKYGTSADKLKDQTHYIAKHSDDIVTISQSVKKDICHEYNTPKERIHVCYPGVSDVFTQAGKKETKPYPYFLFVGSLWKGK</sequence>
<gene>
    <name evidence="2" type="ORF">UW22_C0060G0001</name>
</gene>
<comment type="caution">
    <text evidence="2">The sequence shown here is derived from an EMBL/GenBank/DDBJ whole genome shotgun (WGS) entry which is preliminary data.</text>
</comment>
<evidence type="ECO:0000313" key="2">
    <source>
        <dbReference type="EMBL" id="KKT35061.1"/>
    </source>
</evidence>
<dbReference type="GO" id="GO:0016757">
    <property type="term" value="F:glycosyltransferase activity"/>
    <property type="evidence" value="ECO:0007669"/>
    <property type="project" value="TreeGrafter"/>
</dbReference>
<name>A0A0G1GJC9_9BACT</name>
<evidence type="ECO:0000256" key="1">
    <source>
        <dbReference type="ARBA" id="ARBA00022679"/>
    </source>
</evidence>
<reference evidence="2 3" key="1">
    <citation type="journal article" date="2015" name="Nature">
        <title>rRNA introns, odd ribosomes, and small enigmatic genomes across a large radiation of phyla.</title>
        <authorList>
            <person name="Brown C.T."/>
            <person name="Hug L.A."/>
            <person name="Thomas B.C."/>
            <person name="Sharon I."/>
            <person name="Castelle C.J."/>
            <person name="Singh A."/>
            <person name="Wilkins M.J."/>
            <person name="Williams K.H."/>
            <person name="Banfield J.F."/>
        </authorList>
    </citation>
    <scope>NUCLEOTIDE SEQUENCE [LARGE SCALE GENOMIC DNA]</scope>
</reference>
<feature type="non-terminal residue" evidence="2">
    <location>
        <position position="198"/>
    </location>
</feature>
<dbReference type="PANTHER" id="PTHR46401">
    <property type="entry name" value="GLYCOSYLTRANSFERASE WBBK-RELATED"/>
    <property type="match status" value="1"/>
</dbReference>
<dbReference type="Proteomes" id="UP000034617">
    <property type="component" value="Unassembled WGS sequence"/>
</dbReference>
<dbReference type="EMBL" id="LCHM01000060">
    <property type="protein sequence ID" value="KKT35061.1"/>
    <property type="molecule type" value="Genomic_DNA"/>
</dbReference>
<protein>
    <submittedName>
        <fullName evidence="2">Glycosyl transferase group 1</fullName>
    </submittedName>
</protein>
<dbReference type="AlphaFoldDB" id="A0A0G1GJC9"/>
<organism evidence="2 3">
    <name type="scientific">Candidatus Gottesmanbacteria bacterium GW2011_GWB1_44_11c</name>
    <dbReference type="NCBI Taxonomy" id="1618447"/>
    <lineage>
        <taxon>Bacteria</taxon>
        <taxon>Candidatus Gottesmaniibacteriota</taxon>
    </lineage>
</organism>
<proteinExistence type="predicted"/>